<protein>
    <submittedName>
        <fullName evidence="3">Diguanylate cyclase (GGDEF)-like protein</fullName>
    </submittedName>
</protein>
<dbReference type="RefSeq" id="WP_109598225.1">
    <property type="nucleotide sequence ID" value="NZ_BONA01000032.1"/>
</dbReference>
<dbReference type="EMBL" id="QGGR01000014">
    <property type="protein sequence ID" value="PWK42725.1"/>
    <property type="molecule type" value="Genomic_DNA"/>
</dbReference>
<dbReference type="NCBIfam" id="TIGR00254">
    <property type="entry name" value="GGDEF"/>
    <property type="match status" value="1"/>
</dbReference>
<feature type="transmembrane region" description="Helical" evidence="1">
    <location>
        <begin position="58"/>
        <end position="78"/>
    </location>
</feature>
<dbReference type="InterPro" id="IPR043128">
    <property type="entry name" value="Rev_trsase/Diguanyl_cyclase"/>
</dbReference>
<dbReference type="OrthoDB" id="3284815at2"/>
<dbReference type="Proteomes" id="UP000245697">
    <property type="component" value="Unassembled WGS sequence"/>
</dbReference>
<dbReference type="Pfam" id="PF00990">
    <property type="entry name" value="GGDEF"/>
    <property type="match status" value="1"/>
</dbReference>
<accession>A0A316F7P7</accession>
<feature type="transmembrane region" description="Helical" evidence="1">
    <location>
        <begin position="160"/>
        <end position="181"/>
    </location>
</feature>
<evidence type="ECO:0000259" key="2">
    <source>
        <dbReference type="PROSITE" id="PS50887"/>
    </source>
</evidence>
<dbReference type="SMART" id="SM00267">
    <property type="entry name" value="GGDEF"/>
    <property type="match status" value="1"/>
</dbReference>
<dbReference type="InterPro" id="IPR029787">
    <property type="entry name" value="Nucleotide_cyclase"/>
</dbReference>
<dbReference type="InterPro" id="IPR052163">
    <property type="entry name" value="DGC-Regulatory_Protein"/>
</dbReference>
<proteinExistence type="predicted"/>
<evidence type="ECO:0000256" key="1">
    <source>
        <dbReference type="SAM" id="Phobius"/>
    </source>
</evidence>
<feature type="transmembrane region" description="Helical" evidence="1">
    <location>
        <begin position="29"/>
        <end position="46"/>
    </location>
</feature>
<dbReference type="AlphaFoldDB" id="A0A316F7P7"/>
<comment type="caution">
    <text evidence="3">The sequence shown here is derived from an EMBL/GenBank/DDBJ whole genome shotgun (WGS) entry which is preliminary data.</text>
</comment>
<keyword evidence="1" id="KW-1133">Transmembrane helix</keyword>
<evidence type="ECO:0000313" key="4">
    <source>
        <dbReference type="Proteomes" id="UP000245697"/>
    </source>
</evidence>
<dbReference type="InterPro" id="IPR000160">
    <property type="entry name" value="GGDEF_dom"/>
</dbReference>
<sequence length="350" mass="36631">MRKVTGWRAVPPVDDSLRSRRRAVEAAQLVSRTLGLVLTAIYMAGVTDLAPRVLSDDMMLVCQLGLGLMTASNLVGLLARRRAGSRWYPLLSAVQVLFDTIMIIAFVAVSERDFEQTTWPLLGLSISIAAIRHQLVGALLTFAATSVAFLVLVPGSPDTAFVLGISAMTAIIAGSQSTAFARQLTTLQETRLALQHQATHDGLTGLPNRAHLDAYAARLTGGALGVLLLDLNGFKQVNDTYGHAAGDRLLYEVGTRISDAAGPGVTVGRLGGDEFLVLMPGAGTGAVAAVSERIRDAVRRPAGLGDGIRVTVGVSIGVALRPAGGTAGLDALTAEADAAMYREKQARPAA</sequence>
<feature type="transmembrane region" description="Helical" evidence="1">
    <location>
        <begin position="90"/>
        <end position="110"/>
    </location>
</feature>
<evidence type="ECO:0000313" key="3">
    <source>
        <dbReference type="EMBL" id="PWK42725.1"/>
    </source>
</evidence>
<dbReference type="PANTHER" id="PTHR46663:SF4">
    <property type="entry name" value="DIGUANYLATE CYCLASE DGCT-RELATED"/>
    <property type="match status" value="1"/>
</dbReference>
<name>A0A316F7P7_9ACTN</name>
<gene>
    <name evidence="3" type="ORF">BC793_114169</name>
</gene>
<keyword evidence="1" id="KW-0472">Membrane</keyword>
<reference evidence="3 4" key="1">
    <citation type="submission" date="2018-05" db="EMBL/GenBank/DDBJ databases">
        <title>Genomic Encyclopedia of Archaeal and Bacterial Type Strains, Phase II (KMG-II): from individual species to whole genera.</title>
        <authorList>
            <person name="Goeker M."/>
        </authorList>
    </citation>
    <scope>NUCLEOTIDE SEQUENCE [LARGE SCALE GENOMIC DNA]</scope>
    <source>
        <strain evidence="3 4">DSM 45184</strain>
    </source>
</reference>
<feature type="domain" description="GGDEF" evidence="2">
    <location>
        <begin position="222"/>
        <end position="350"/>
    </location>
</feature>
<dbReference type="PANTHER" id="PTHR46663">
    <property type="entry name" value="DIGUANYLATE CYCLASE DGCT-RELATED"/>
    <property type="match status" value="1"/>
</dbReference>
<dbReference type="Gene3D" id="3.30.70.270">
    <property type="match status" value="1"/>
</dbReference>
<dbReference type="SUPFAM" id="SSF55073">
    <property type="entry name" value="Nucleotide cyclase"/>
    <property type="match status" value="1"/>
</dbReference>
<keyword evidence="4" id="KW-1185">Reference proteome</keyword>
<organism evidence="3 4">
    <name type="scientific">Actinoplanes xinjiangensis</name>
    <dbReference type="NCBI Taxonomy" id="512350"/>
    <lineage>
        <taxon>Bacteria</taxon>
        <taxon>Bacillati</taxon>
        <taxon>Actinomycetota</taxon>
        <taxon>Actinomycetes</taxon>
        <taxon>Micromonosporales</taxon>
        <taxon>Micromonosporaceae</taxon>
        <taxon>Actinoplanes</taxon>
    </lineage>
</organism>
<dbReference type="PROSITE" id="PS50887">
    <property type="entry name" value="GGDEF"/>
    <property type="match status" value="1"/>
</dbReference>
<keyword evidence="1" id="KW-0812">Transmembrane</keyword>
<dbReference type="CDD" id="cd01949">
    <property type="entry name" value="GGDEF"/>
    <property type="match status" value="1"/>
</dbReference>
<feature type="transmembrane region" description="Helical" evidence="1">
    <location>
        <begin position="130"/>
        <end position="153"/>
    </location>
</feature>